<name>A0ABD1IY69_9TELE</name>
<dbReference type="InterPro" id="IPR012337">
    <property type="entry name" value="RNaseH-like_sf"/>
</dbReference>
<gene>
    <name evidence="2" type="ORF">ACEWY4_023667</name>
</gene>
<accession>A0ABD1IY69</accession>
<reference evidence="2 3" key="1">
    <citation type="submission" date="2024-09" db="EMBL/GenBank/DDBJ databases">
        <title>A chromosome-level genome assembly of Gray's grenadier anchovy, Coilia grayii.</title>
        <authorList>
            <person name="Fu Z."/>
        </authorList>
    </citation>
    <scope>NUCLEOTIDE SEQUENCE [LARGE SCALE GENOMIC DNA]</scope>
    <source>
        <strain evidence="2">G4</strain>
        <tissue evidence="2">Muscle</tissue>
    </source>
</reference>
<keyword evidence="3" id="KW-1185">Reference proteome</keyword>
<dbReference type="AlphaFoldDB" id="A0ABD1IY69"/>
<dbReference type="InterPro" id="IPR008906">
    <property type="entry name" value="HATC_C_dom"/>
</dbReference>
<evidence type="ECO:0000313" key="3">
    <source>
        <dbReference type="Proteomes" id="UP001591681"/>
    </source>
</evidence>
<dbReference type="EMBL" id="JBHFQA010000021">
    <property type="protein sequence ID" value="KAL2079874.1"/>
    <property type="molecule type" value="Genomic_DNA"/>
</dbReference>
<protein>
    <recommendedName>
        <fullName evidence="1">HAT C-terminal dimerisation domain-containing protein</fullName>
    </recommendedName>
</protein>
<sequence length="289" mass="32849">MEHIYSTIPEVFEMSLIPSHTAHYTHTHTHTHNHTDTVTHNTHAELKSVITLIDKLLLFESVRLNPVEITFLVEYASTMGPALTILQAETNVQMGWLLRTLTLLITKLDNIRINCRYCKPLVDAAQESLQHRFADMLLEPEFIAAAILVSKFKTLWTSEENIIKLGMDYTWDHLEEDTSHQSPANGSSASDDEHLFASMKKPDGQEKMTQLEGYLASKVDHKDILKSYPAVCKLSLKLNTTLPASAACERLFSMAGLIFSPWRARLDAKNVENQLLLKRNKKYFSLGRQ</sequence>
<evidence type="ECO:0000313" key="2">
    <source>
        <dbReference type="EMBL" id="KAL2079874.1"/>
    </source>
</evidence>
<dbReference type="PANTHER" id="PTHR47501">
    <property type="entry name" value="TRANSPOSASE-RELATED"/>
    <property type="match status" value="1"/>
</dbReference>
<dbReference type="Pfam" id="PF05699">
    <property type="entry name" value="Dimer_Tnp_hAT"/>
    <property type="match status" value="1"/>
</dbReference>
<dbReference type="SUPFAM" id="SSF53098">
    <property type="entry name" value="Ribonuclease H-like"/>
    <property type="match status" value="1"/>
</dbReference>
<dbReference type="PANTHER" id="PTHR47501:SF7">
    <property type="entry name" value="TRANSPOSASE"/>
    <property type="match status" value="1"/>
</dbReference>
<organism evidence="2 3">
    <name type="scientific">Coilia grayii</name>
    <name type="common">Gray's grenadier anchovy</name>
    <dbReference type="NCBI Taxonomy" id="363190"/>
    <lineage>
        <taxon>Eukaryota</taxon>
        <taxon>Metazoa</taxon>
        <taxon>Chordata</taxon>
        <taxon>Craniata</taxon>
        <taxon>Vertebrata</taxon>
        <taxon>Euteleostomi</taxon>
        <taxon>Actinopterygii</taxon>
        <taxon>Neopterygii</taxon>
        <taxon>Teleostei</taxon>
        <taxon>Clupei</taxon>
        <taxon>Clupeiformes</taxon>
        <taxon>Clupeoidei</taxon>
        <taxon>Engraulidae</taxon>
        <taxon>Coilinae</taxon>
        <taxon>Coilia</taxon>
    </lineage>
</organism>
<comment type="caution">
    <text evidence="2">The sequence shown here is derived from an EMBL/GenBank/DDBJ whole genome shotgun (WGS) entry which is preliminary data.</text>
</comment>
<proteinExistence type="predicted"/>
<feature type="domain" description="HAT C-terminal dimerisation" evidence="1">
    <location>
        <begin position="226"/>
        <end position="280"/>
    </location>
</feature>
<evidence type="ECO:0000259" key="1">
    <source>
        <dbReference type="Pfam" id="PF05699"/>
    </source>
</evidence>
<dbReference type="Proteomes" id="UP001591681">
    <property type="component" value="Unassembled WGS sequence"/>
</dbReference>